<evidence type="ECO:0000256" key="5">
    <source>
        <dbReference type="ARBA" id="ARBA00022679"/>
    </source>
</evidence>
<dbReference type="EMBL" id="SDRB02010652">
    <property type="protein sequence ID" value="THG05259.1"/>
    <property type="molecule type" value="Genomic_DNA"/>
</dbReference>
<evidence type="ECO:0000256" key="6">
    <source>
        <dbReference type="ARBA" id="ARBA00022692"/>
    </source>
</evidence>
<accession>A0A4S4DQC4</accession>
<evidence type="ECO:0000256" key="13">
    <source>
        <dbReference type="ARBA" id="ARBA00023170"/>
    </source>
</evidence>
<keyword evidence="11 16" id="KW-1133">Transmembrane helix</keyword>
<evidence type="ECO:0000256" key="11">
    <source>
        <dbReference type="ARBA" id="ARBA00022989"/>
    </source>
</evidence>
<keyword evidence="4" id="KW-1003">Cell membrane</keyword>
<keyword evidence="5" id="KW-0808">Transferase</keyword>
<keyword evidence="12 16" id="KW-0472">Membrane</keyword>
<keyword evidence="13" id="KW-0675">Receptor</keyword>
<evidence type="ECO:0000256" key="15">
    <source>
        <dbReference type="SAM" id="MobiDB-lite"/>
    </source>
</evidence>
<evidence type="ECO:0000256" key="8">
    <source>
        <dbReference type="ARBA" id="ARBA00022741"/>
    </source>
</evidence>
<organism evidence="18 19">
    <name type="scientific">Camellia sinensis var. sinensis</name>
    <name type="common">China tea</name>
    <dbReference type="NCBI Taxonomy" id="542762"/>
    <lineage>
        <taxon>Eukaryota</taxon>
        <taxon>Viridiplantae</taxon>
        <taxon>Streptophyta</taxon>
        <taxon>Embryophyta</taxon>
        <taxon>Tracheophyta</taxon>
        <taxon>Spermatophyta</taxon>
        <taxon>Magnoliopsida</taxon>
        <taxon>eudicotyledons</taxon>
        <taxon>Gunneridae</taxon>
        <taxon>Pentapetalae</taxon>
        <taxon>asterids</taxon>
        <taxon>Ericales</taxon>
        <taxon>Theaceae</taxon>
        <taxon>Camellia</taxon>
    </lineage>
</organism>
<dbReference type="Gene3D" id="3.40.50.140">
    <property type="match status" value="1"/>
</dbReference>
<reference evidence="18 19" key="1">
    <citation type="journal article" date="2018" name="Proc. Natl. Acad. Sci. U.S.A.">
        <title>Draft genome sequence of Camellia sinensis var. sinensis provides insights into the evolution of the tea genome and tea quality.</title>
        <authorList>
            <person name="Wei C."/>
            <person name="Yang H."/>
            <person name="Wang S."/>
            <person name="Zhao J."/>
            <person name="Liu C."/>
            <person name="Gao L."/>
            <person name="Xia E."/>
            <person name="Lu Y."/>
            <person name="Tai Y."/>
            <person name="She G."/>
            <person name="Sun J."/>
            <person name="Cao H."/>
            <person name="Tong W."/>
            <person name="Gao Q."/>
            <person name="Li Y."/>
            <person name="Deng W."/>
            <person name="Jiang X."/>
            <person name="Wang W."/>
            <person name="Chen Q."/>
            <person name="Zhang S."/>
            <person name="Li H."/>
            <person name="Wu J."/>
            <person name="Wang P."/>
            <person name="Li P."/>
            <person name="Shi C."/>
            <person name="Zheng F."/>
            <person name="Jian J."/>
            <person name="Huang B."/>
            <person name="Shan D."/>
            <person name="Shi M."/>
            <person name="Fang C."/>
            <person name="Yue Y."/>
            <person name="Li F."/>
            <person name="Li D."/>
            <person name="Wei S."/>
            <person name="Han B."/>
            <person name="Jiang C."/>
            <person name="Yin Y."/>
            <person name="Xia T."/>
            <person name="Zhang Z."/>
            <person name="Bennetzen J.L."/>
            <person name="Zhao S."/>
            <person name="Wan X."/>
        </authorList>
    </citation>
    <scope>NUCLEOTIDE SEQUENCE [LARGE SCALE GENOMIC DNA]</scope>
    <source>
        <strain evidence="19">cv. Shuchazao</strain>
        <tissue evidence="18">Leaf</tissue>
    </source>
</reference>
<evidence type="ECO:0000256" key="16">
    <source>
        <dbReference type="SAM" id="Phobius"/>
    </source>
</evidence>
<evidence type="ECO:0000256" key="7">
    <source>
        <dbReference type="ARBA" id="ARBA00022729"/>
    </source>
</evidence>
<feature type="region of interest" description="Disordered" evidence="15">
    <location>
        <begin position="634"/>
        <end position="660"/>
    </location>
</feature>
<dbReference type="GO" id="GO:0002229">
    <property type="term" value="P:defense response to oomycetes"/>
    <property type="evidence" value="ECO:0007669"/>
    <property type="project" value="UniProtKB-ARBA"/>
</dbReference>
<evidence type="ECO:0000259" key="17">
    <source>
        <dbReference type="PROSITE" id="PS50011"/>
    </source>
</evidence>
<keyword evidence="19" id="KW-1185">Reference proteome</keyword>
<feature type="compositionally biased region" description="Low complexity" evidence="15">
    <location>
        <begin position="634"/>
        <end position="648"/>
    </location>
</feature>
<dbReference type="GO" id="GO:0004672">
    <property type="term" value="F:protein kinase activity"/>
    <property type="evidence" value="ECO:0007669"/>
    <property type="project" value="InterPro"/>
</dbReference>
<evidence type="ECO:0000256" key="2">
    <source>
        <dbReference type="ARBA" id="ARBA00008536"/>
    </source>
</evidence>
<name>A0A4S4DQC4_CAMSN</name>
<evidence type="ECO:0000313" key="18">
    <source>
        <dbReference type="EMBL" id="THG05259.1"/>
    </source>
</evidence>
<dbReference type="SUPFAM" id="SSF56112">
    <property type="entry name" value="Protein kinase-like (PK-like)"/>
    <property type="match status" value="1"/>
</dbReference>
<keyword evidence="14" id="KW-0325">Glycoprotein</keyword>
<feature type="compositionally biased region" description="Low complexity" evidence="15">
    <location>
        <begin position="524"/>
        <end position="538"/>
    </location>
</feature>
<evidence type="ECO:0000256" key="3">
    <source>
        <dbReference type="ARBA" id="ARBA00010217"/>
    </source>
</evidence>
<keyword evidence="7" id="KW-0732">Signal</keyword>
<proteinExistence type="inferred from homology"/>
<evidence type="ECO:0000256" key="4">
    <source>
        <dbReference type="ARBA" id="ARBA00022475"/>
    </source>
</evidence>
<keyword evidence="8" id="KW-0547">Nucleotide-binding</keyword>
<feature type="compositionally biased region" description="Low complexity" evidence="15">
    <location>
        <begin position="579"/>
        <end position="593"/>
    </location>
</feature>
<feature type="compositionally biased region" description="Low complexity" evidence="15">
    <location>
        <begin position="468"/>
        <end position="483"/>
    </location>
</feature>
<dbReference type="PROSITE" id="PS00108">
    <property type="entry name" value="PROTEIN_KINASE_ST"/>
    <property type="match status" value="1"/>
</dbReference>
<feature type="compositionally biased region" description="Polar residues" evidence="15">
    <location>
        <begin position="376"/>
        <end position="385"/>
    </location>
</feature>
<feature type="compositionally biased region" description="Basic residues" evidence="15">
    <location>
        <begin position="451"/>
        <end position="460"/>
    </location>
</feature>
<sequence length="899" mass="98785">MSSLQGVVLQLFHLWMVSNFVVVVLGVAIENPCSVLVELRNNDLRHILLQMSTRRGSTEVHEFDGTFLGFHAHYKVTSVIGHVFSVDFPAAFQDWTRTDPLDLFQAPVLKTESNPKVEFVFTCHLCLGERDRSEETFADLRQGNGTCPERDETAAGTGRANTLDWKRTYAIIIGVARGLLYLHERSHSVIIHCDIKPANIIIDENWVPKIADFGTARLFPQDQTHVNISEAAGTVGYAAPEYQNYGHISPKADIYSFGVVVLELTSGQKYWLSHAQSSNAQSLRDSANELYKEGKVSQFMDRKLIPSAVLDQVQLCVQIGVMCTQFDPELRPTMGRVYSMLSENYSSSSSTLVEEPMRDGSSSSSSTVGISGQKELGNNGSSSGTDIHLENEGLPIRRRLTRSRQIQPEDVQSYIPSISGSSCSSIGPTELANNGSSSGVDIHLENEDLSKHRRLTRSRRIQPEDVQSYIPSISGSSCSSIGPTELANNGSSSGVDIHLENEDLSKHRRLTRSRRIQPEDVQSYIPSISGSSCSSIGPTELANNGSSSGVDIHLENEDLSKHRRLTRSRRIQPEDVQSYIPSISGSSCSSIGPTELANNGSSSGVDIHLENEDLSKHRRLTRSRRIQPEDVQSYIPSISGSSCSSIGPTELANNGSSSGVDIHLENEDLSKHRRLTRSRRIQPEDVQSYIPSISGSSCSSIGPTELANNGSSSGVDIHLENEDLSKHRRLTRSRRIQPEDVQSYIPSISGSSCSSIGPTELANNGSSSGVDIHLENEDLSKHRRLTRSRRIQPEDVQSYIPSISGSSCSSIADLWMTRMSEDNQYVEPTQMTNPKGVTNTRMVVALKYGCDLGDWNSLEVSISYGIFGKVLERSGNKFVGNISMVVGAGRRAKFWSSKE</sequence>
<comment type="caution">
    <text evidence="18">The sequence shown here is derived from an EMBL/GenBank/DDBJ whole genome shotgun (WGS) entry which is preliminary data.</text>
</comment>
<evidence type="ECO:0000256" key="9">
    <source>
        <dbReference type="ARBA" id="ARBA00022777"/>
    </source>
</evidence>
<keyword evidence="10" id="KW-0067">ATP-binding</keyword>
<dbReference type="Gene3D" id="1.10.510.10">
    <property type="entry name" value="Transferase(Phosphotransferase) domain 1"/>
    <property type="match status" value="1"/>
</dbReference>
<comment type="similarity">
    <text evidence="3">In the C-terminal section; belongs to the protein kinase superfamily. Ser/Thr protein kinase family.</text>
</comment>
<comment type="similarity">
    <text evidence="2">In the N-terminal section; belongs to the leguminous lectin family.</text>
</comment>
<keyword evidence="9" id="KW-0418">Kinase</keyword>
<dbReference type="Pfam" id="PF00069">
    <property type="entry name" value="Pkinase"/>
    <property type="match status" value="1"/>
</dbReference>
<evidence type="ECO:0000256" key="14">
    <source>
        <dbReference type="ARBA" id="ARBA00023180"/>
    </source>
</evidence>
<feature type="region of interest" description="Disordered" evidence="15">
    <location>
        <begin position="579"/>
        <end position="605"/>
    </location>
</feature>
<dbReference type="InterPro" id="IPR011009">
    <property type="entry name" value="Kinase-like_dom_sf"/>
</dbReference>
<evidence type="ECO:0000256" key="12">
    <source>
        <dbReference type="ARBA" id="ARBA00023136"/>
    </source>
</evidence>
<dbReference type="InterPro" id="IPR052059">
    <property type="entry name" value="CR_Ser/Thr_kinase"/>
</dbReference>
<dbReference type="PROSITE" id="PS50011">
    <property type="entry name" value="PROTEIN_KINASE_DOM"/>
    <property type="match status" value="1"/>
</dbReference>
<evidence type="ECO:0000256" key="10">
    <source>
        <dbReference type="ARBA" id="ARBA00022840"/>
    </source>
</evidence>
<feature type="region of interest" description="Disordered" evidence="15">
    <location>
        <begin position="524"/>
        <end position="550"/>
    </location>
</feature>
<feature type="domain" description="Protein kinase" evidence="17">
    <location>
        <begin position="9"/>
        <end position="341"/>
    </location>
</feature>
<dbReference type="SMART" id="SM00220">
    <property type="entry name" value="S_TKc"/>
    <property type="match status" value="1"/>
</dbReference>
<dbReference type="AlphaFoldDB" id="A0A4S4DQC4"/>
<dbReference type="GO" id="GO:0005524">
    <property type="term" value="F:ATP binding"/>
    <property type="evidence" value="ECO:0007669"/>
    <property type="project" value="UniProtKB-KW"/>
</dbReference>
<protein>
    <recommendedName>
        <fullName evidence="17">Protein kinase domain-containing protein</fullName>
    </recommendedName>
</protein>
<dbReference type="Proteomes" id="UP000306102">
    <property type="component" value="Unassembled WGS sequence"/>
</dbReference>
<dbReference type="STRING" id="542762.A0A4S4DQC4"/>
<feature type="transmembrane region" description="Helical" evidence="16">
    <location>
        <begin position="7"/>
        <end position="29"/>
    </location>
</feature>
<dbReference type="GO" id="GO:0005886">
    <property type="term" value="C:plasma membrane"/>
    <property type="evidence" value="ECO:0007669"/>
    <property type="project" value="UniProtKB-SubCell"/>
</dbReference>
<feature type="compositionally biased region" description="Low complexity" evidence="15">
    <location>
        <begin position="413"/>
        <end position="428"/>
    </location>
</feature>
<evidence type="ECO:0000256" key="1">
    <source>
        <dbReference type="ARBA" id="ARBA00004251"/>
    </source>
</evidence>
<dbReference type="InterPro" id="IPR000719">
    <property type="entry name" value="Prot_kinase_dom"/>
</dbReference>
<feature type="region of interest" description="Disordered" evidence="15">
    <location>
        <begin position="349"/>
        <end position="495"/>
    </location>
</feature>
<evidence type="ECO:0000313" key="19">
    <source>
        <dbReference type="Proteomes" id="UP000306102"/>
    </source>
</evidence>
<keyword evidence="6 16" id="KW-0812">Transmembrane</keyword>
<dbReference type="InterPro" id="IPR008271">
    <property type="entry name" value="Ser/Thr_kinase_AS"/>
</dbReference>
<dbReference type="FunFam" id="1.10.510.10:FF:000240">
    <property type="entry name" value="Lectin-domain containing receptor kinase A4.3"/>
    <property type="match status" value="1"/>
</dbReference>
<dbReference type="PANTHER" id="PTHR47973">
    <property type="entry name" value="CYSTEINE-RICH RECEPTOR-LIKE PROTEIN KINASE 3"/>
    <property type="match status" value="1"/>
</dbReference>
<gene>
    <name evidence="18" type="ORF">TEA_023813</name>
</gene>
<comment type="subcellular location">
    <subcellularLocation>
        <location evidence="1">Cell membrane</location>
        <topology evidence="1">Single-pass type I membrane protein</topology>
    </subcellularLocation>
</comment>